<keyword evidence="5 8" id="KW-0067">ATP-binding</keyword>
<dbReference type="GO" id="GO:0005524">
    <property type="term" value="F:ATP binding"/>
    <property type="evidence" value="ECO:0007669"/>
    <property type="project" value="UniProtKB-KW"/>
</dbReference>
<dbReference type="Proteomes" id="UP001236663">
    <property type="component" value="Unassembled WGS sequence"/>
</dbReference>
<evidence type="ECO:0000256" key="3">
    <source>
        <dbReference type="ARBA" id="ARBA00022723"/>
    </source>
</evidence>
<dbReference type="InterPro" id="IPR044304">
    <property type="entry name" value="NUBPL-like"/>
</dbReference>
<reference evidence="11" key="1">
    <citation type="journal article" date="2019" name="Int. J. Syst. Evol. Microbiol.">
        <title>The Global Catalogue of Microorganisms (GCM) 10K type strain sequencing project: providing services to taxonomists for standard genome sequencing and annotation.</title>
        <authorList>
            <consortium name="The Broad Institute Genomics Platform"/>
            <consortium name="The Broad Institute Genome Sequencing Center for Infectious Disease"/>
            <person name="Wu L."/>
            <person name="Ma J."/>
        </authorList>
    </citation>
    <scope>NUCLEOTIDE SEQUENCE [LARGE SCALE GENOMIC DNA]</scope>
    <source>
        <strain evidence="11">CECT 7706</strain>
    </source>
</reference>
<evidence type="ECO:0000256" key="1">
    <source>
        <dbReference type="ARBA" id="ARBA00007352"/>
    </source>
</evidence>
<comment type="subunit">
    <text evidence="8">Homodimer.</text>
</comment>
<evidence type="ECO:0000256" key="2">
    <source>
        <dbReference type="ARBA" id="ARBA00008205"/>
    </source>
</evidence>
<dbReference type="PROSITE" id="PS01215">
    <property type="entry name" value="MRP"/>
    <property type="match status" value="1"/>
</dbReference>
<accession>A0ABT8C4Z9</accession>
<comment type="caution">
    <text evidence="10">The sequence shown here is derived from an EMBL/GenBank/DDBJ whole genome shotgun (WGS) entry which is preliminary data.</text>
</comment>
<dbReference type="SUPFAM" id="SSF117916">
    <property type="entry name" value="Fe-S cluster assembly (FSCA) domain-like"/>
    <property type="match status" value="1"/>
</dbReference>
<dbReference type="InterPro" id="IPR034904">
    <property type="entry name" value="FSCA_dom_sf"/>
</dbReference>
<dbReference type="HAMAP" id="MF_02040">
    <property type="entry name" value="Mrp_NBP35"/>
    <property type="match status" value="1"/>
</dbReference>
<evidence type="ECO:0000256" key="8">
    <source>
        <dbReference type="HAMAP-Rule" id="MF_02040"/>
    </source>
</evidence>
<comment type="similarity">
    <text evidence="2">In the C-terminal section; belongs to the Mrp/NBP35 ATP-binding proteins family.</text>
</comment>
<proteinExistence type="inferred from homology"/>
<dbReference type="InterPro" id="IPR019591">
    <property type="entry name" value="Mrp/NBP35_ATP-bd"/>
</dbReference>
<dbReference type="Gene3D" id="3.40.50.300">
    <property type="entry name" value="P-loop containing nucleotide triphosphate hydrolases"/>
    <property type="match status" value="1"/>
</dbReference>
<protein>
    <recommendedName>
        <fullName evidence="8">Iron-sulfur cluster carrier protein</fullName>
    </recommendedName>
</protein>
<evidence type="ECO:0000256" key="6">
    <source>
        <dbReference type="ARBA" id="ARBA00023004"/>
    </source>
</evidence>
<comment type="similarity">
    <text evidence="8">Belongs to the Mrp/NBP35 ATP-binding proteins family.</text>
</comment>
<dbReference type="InterPro" id="IPR033756">
    <property type="entry name" value="YlxH/NBP35"/>
</dbReference>
<evidence type="ECO:0000256" key="4">
    <source>
        <dbReference type="ARBA" id="ARBA00022741"/>
    </source>
</evidence>
<dbReference type="RefSeq" id="WP_163386644.1">
    <property type="nucleotide sequence ID" value="NZ_JAUFQS010000005.1"/>
</dbReference>
<keyword evidence="4 8" id="KW-0547">Nucleotide-binding</keyword>
<evidence type="ECO:0000313" key="11">
    <source>
        <dbReference type="Proteomes" id="UP001236663"/>
    </source>
</evidence>
<feature type="binding site" evidence="8">
    <location>
        <begin position="106"/>
        <end position="113"/>
    </location>
    <ligand>
        <name>ATP</name>
        <dbReference type="ChEBI" id="CHEBI:30616"/>
    </ligand>
</feature>
<keyword evidence="3 8" id="KW-0479">Metal-binding</keyword>
<dbReference type="CDD" id="cd02037">
    <property type="entry name" value="Mrp_NBP35"/>
    <property type="match status" value="1"/>
</dbReference>
<dbReference type="PANTHER" id="PTHR42961">
    <property type="entry name" value="IRON-SULFUR PROTEIN NUBPL"/>
    <property type="match status" value="1"/>
</dbReference>
<keyword evidence="6 8" id="KW-0408">Iron</keyword>
<dbReference type="Pfam" id="PF01883">
    <property type="entry name" value="FeS_assembly_P"/>
    <property type="match status" value="1"/>
</dbReference>
<gene>
    <name evidence="10" type="ORF">QWZ15_06050</name>
</gene>
<dbReference type="InterPro" id="IPR027417">
    <property type="entry name" value="P-loop_NTPase"/>
</dbReference>
<evidence type="ECO:0000256" key="5">
    <source>
        <dbReference type="ARBA" id="ARBA00022840"/>
    </source>
</evidence>
<sequence length="365" mass="39198">MNISKEEVLKALSTVEDPDLKKDLVTLGMIQDLEIATDQTIRFKVVLTTPACPLKELIRMNCLEALKKAFGDQVVSDIVMSSNVTTIRDNAPLLPKVKNIIAVASGKGGVGKSTCASNLAVSLARSGAKVGLIDADIFGPSVPTMFNVEGEQPAVKQENGKNVIIPIEQYGVKLMSIGFLTPAESAVVWRGPMASSALKQFIGDVEWGELDYLLIDLPPGTSDIHLTMVQTVPVTGAVIVTTPQKVALSDATKALTMFRQAQINVPVLGVVENMAYFTPAELPDNKYYIFGEGGGKKLAEKYDTPFLGEIPLVQGIRESGDSGYPAVMKEGLIAEAFGLFAENVARQIAIRNAEMSKTEVVQVKE</sequence>
<keyword evidence="7 8" id="KW-0411">Iron-sulfur</keyword>
<dbReference type="Pfam" id="PF10609">
    <property type="entry name" value="ParA"/>
    <property type="match status" value="1"/>
</dbReference>
<dbReference type="SUPFAM" id="SSF52540">
    <property type="entry name" value="P-loop containing nucleoside triphosphate hydrolases"/>
    <property type="match status" value="1"/>
</dbReference>
<name>A0ABT8C4Z9_9BACT</name>
<organism evidence="10 11">
    <name type="scientific">Cyclobacterium jeungdonense</name>
    <dbReference type="NCBI Taxonomy" id="708087"/>
    <lineage>
        <taxon>Bacteria</taxon>
        <taxon>Pseudomonadati</taxon>
        <taxon>Bacteroidota</taxon>
        <taxon>Cytophagia</taxon>
        <taxon>Cytophagales</taxon>
        <taxon>Cyclobacteriaceae</taxon>
        <taxon>Cyclobacterium</taxon>
    </lineage>
</organism>
<comment type="similarity">
    <text evidence="1">In the N-terminal section; belongs to the MIP18 family.</text>
</comment>
<keyword evidence="11" id="KW-1185">Reference proteome</keyword>
<comment type="function">
    <text evidence="8">Binds and transfers iron-sulfur (Fe-S) clusters to target apoproteins. Can hydrolyze ATP.</text>
</comment>
<evidence type="ECO:0000256" key="7">
    <source>
        <dbReference type="ARBA" id="ARBA00023014"/>
    </source>
</evidence>
<evidence type="ECO:0000259" key="9">
    <source>
        <dbReference type="Pfam" id="PF01883"/>
    </source>
</evidence>
<evidence type="ECO:0000313" key="10">
    <source>
        <dbReference type="EMBL" id="MDN3687381.1"/>
    </source>
</evidence>
<dbReference type="InterPro" id="IPR000808">
    <property type="entry name" value="Mrp-like_CS"/>
</dbReference>
<feature type="domain" description="MIP18 family-like" evidence="9">
    <location>
        <begin position="5"/>
        <end position="74"/>
    </location>
</feature>
<dbReference type="Gene3D" id="3.30.300.130">
    <property type="entry name" value="Fe-S cluster assembly (FSCA)"/>
    <property type="match status" value="1"/>
</dbReference>
<dbReference type="EMBL" id="JAUFQS010000005">
    <property type="protein sequence ID" value="MDN3687381.1"/>
    <property type="molecule type" value="Genomic_DNA"/>
</dbReference>
<dbReference type="InterPro" id="IPR002744">
    <property type="entry name" value="MIP18-like"/>
</dbReference>
<dbReference type="PANTHER" id="PTHR42961:SF2">
    <property type="entry name" value="IRON-SULFUR PROTEIN NUBPL"/>
    <property type="match status" value="1"/>
</dbReference>
<keyword evidence="8" id="KW-0378">Hydrolase</keyword>